<name>A0AA85B1X0_9TREM</name>
<evidence type="ECO:0000256" key="2">
    <source>
        <dbReference type="ARBA" id="ARBA00023242"/>
    </source>
</evidence>
<organism evidence="6 7">
    <name type="scientific">Schistosoma mattheei</name>
    <dbReference type="NCBI Taxonomy" id="31246"/>
    <lineage>
        <taxon>Eukaryota</taxon>
        <taxon>Metazoa</taxon>
        <taxon>Spiralia</taxon>
        <taxon>Lophotrochozoa</taxon>
        <taxon>Platyhelminthes</taxon>
        <taxon>Trematoda</taxon>
        <taxon>Digenea</taxon>
        <taxon>Strigeidida</taxon>
        <taxon>Schistosomatoidea</taxon>
        <taxon>Schistosomatidae</taxon>
        <taxon>Schistosoma</taxon>
    </lineage>
</organism>
<dbReference type="AlphaFoldDB" id="A0AA85B1X0"/>
<feature type="domain" description="HMG box" evidence="5">
    <location>
        <begin position="39"/>
        <end position="87"/>
    </location>
</feature>
<dbReference type="GO" id="GO:0010468">
    <property type="term" value="P:regulation of gene expression"/>
    <property type="evidence" value="ECO:0007669"/>
    <property type="project" value="TreeGrafter"/>
</dbReference>
<protein>
    <recommendedName>
        <fullName evidence="5">HMG box domain-containing protein</fullName>
    </recommendedName>
</protein>
<keyword evidence="2 3" id="KW-0539">Nucleus</keyword>
<dbReference type="WBParaSite" id="SMTH1_24710.1">
    <property type="protein sequence ID" value="SMTH1_24710.1"/>
    <property type="gene ID" value="SMTH1_24710"/>
</dbReference>
<reference evidence="7" key="1">
    <citation type="submission" date="2023-11" db="UniProtKB">
        <authorList>
            <consortium name="WormBaseParasite"/>
        </authorList>
    </citation>
    <scope>IDENTIFICATION</scope>
</reference>
<evidence type="ECO:0000256" key="4">
    <source>
        <dbReference type="SAM" id="Coils"/>
    </source>
</evidence>
<feature type="DNA-binding region" description="HMG box" evidence="3">
    <location>
        <begin position="39"/>
        <end position="87"/>
    </location>
</feature>
<dbReference type="Proteomes" id="UP000050791">
    <property type="component" value="Unassembled WGS sequence"/>
</dbReference>
<dbReference type="GO" id="GO:0005634">
    <property type="term" value="C:nucleus"/>
    <property type="evidence" value="ECO:0007669"/>
    <property type="project" value="UniProtKB-UniRule"/>
</dbReference>
<keyword evidence="1 3" id="KW-0238">DNA-binding</keyword>
<dbReference type="InterPro" id="IPR009071">
    <property type="entry name" value="HMG_box_dom"/>
</dbReference>
<dbReference type="PANTHER" id="PTHR46040">
    <property type="entry name" value="HIGH MOBILITY GROUP PROTEIN 2"/>
    <property type="match status" value="1"/>
</dbReference>
<accession>A0AA85B1X0</accession>
<sequence>MYLVCLRTIKGSKPGYSMGKRTWEYTTVMRKAPYDKNAPRRPLSAFMLFMKKRRQESEYIASQSFSDRNRIIATEWAALSAEEKQKWLASNETVNANGPKAGCKRPVKQISHTKNNDIEADCKISIFTHEFLEYNRLREVILRQLKKHVSQLEEETALLSKHVENLVNAENRTKNQITTTKELLTNEENLLKQLCKELTIALSDVTLSNNTSDISLKGIERITETSVESFLSRLESLKNSSSYLELSSKIIQSIRLACQKKTIKLLTYEIN</sequence>
<evidence type="ECO:0000313" key="7">
    <source>
        <dbReference type="WBParaSite" id="SMTH1_24710.1"/>
    </source>
</evidence>
<dbReference type="PROSITE" id="PS50118">
    <property type="entry name" value="HMG_BOX_2"/>
    <property type="match status" value="1"/>
</dbReference>
<dbReference type="InterPro" id="IPR036910">
    <property type="entry name" value="HMG_box_dom_sf"/>
</dbReference>
<keyword evidence="4" id="KW-0175">Coiled coil</keyword>
<evidence type="ECO:0000259" key="5">
    <source>
        <dbReference type="PROSITE" id="PS50118"/>
    </source>
</evidence>
<proteinExistence type="predicted"/>
<dbReference type="PANTHER" id="PTHR46040:SF3">
    <property type="entry name" value="HIGH MOBILITY GROUP PROTEIN 2"/>
    <property type="match status" value="1"/>
</dbReference>
<feature type="coiled-coil region" evidence="4">
    <location>
        <begin position="142"/>
        <end position="172"/>
    </location>
</feature>
<dbReference type="SUPFAM" id="SSF47095">
    <property type="entry name" value="HMG-box"/>
    <property type="match status" value="1"/>
</dbReference>
<evidence type="ECO:0000313" key="6">
    <source>
        <dbReference type="Proteomes" id="UP000050791"/>
    </source>
</evidence>
<evidence type="ECO:0000256" key="1">
    <source>
        <dbReference type="ARBA" id="ARBA00023125"/>
    </source>
</evidence>
<dbReference type="InterPro" id="IPR051965">
    <property type="entry name" value="ChromReg_NeuronalGeneExpr"/>
</dbReference>
<evidence type="ECO:0000256" key="3">
    <source>
        <dbReference type="PROSITE-ProRule" id="PRU00267"/>
    </source>
</evidence>
<dbReference type="Gene3D" id="1.10.30.10">
    <property type="entry name" value="High mobility group box domain"/>
    <property type="match status" value="1"/>
</dbReference>
<dbReference type="GO" id="GO:0003677">
    <property type="term" value="F:DNA binding"/>
    <property type="evidence" value="ECO:0007669"/>
    <property type="project" value="UniProtKB-UniRule"/>
</dbReference>